<evidence type="ECO:0000313" key="2">
    <source>
        <dbReference type="EMBL" id="GFO93888.1"/>
    </source>
</evidence>
<proteinExistence type="predicted"/>
<dbReference type="Gene3D" id="3.40.250.10">
    <property type="entry name" value="Rhodanese-like domain"/>
    <property type="match status" value="1"/>
</dbReference>
<dbReference type="SMART" id="SM00450">
    <property type="entry name" value="RHOD"/>
    <property type="match status" value="1"/>
</dbReference>
<dbReference type="InterPro" id="IPR011063">
    <property type="entry name" value="TilS/TtcA_N"/>
</dbReference>
<dbReference type="SUPFAM" id="SSF52402">
    <property type="entry name" value="Adenine nucleotide alpha hydrolases-like"/>
    <property type="match status" value="1"/>
</dbReference>
<dbReference type="EMBL" id="BLYL01000004">
    <property type="protein sequence ID" value="GFO93888.1"/>
    <property type="molecule type" value="Genomic_DNA"/>
</dbReference>
<evidence type="ECO:0000259" key="1">
    <source>
        <dbReference type="PROSITE" id="PS50206"/>
    </source>
</evidence>
<dbReference type="SUPFAM" id="SSF52821">
    <property type="entry name" value="Rhodanese/Cell cycle control phosphatase"/>
    <property type="match status" value="1"/>
</dbReference>
<dbReference type="Gene3D" id="3.40.50.620">
    <property type="entry name" value="HUPs"/>
    <property type="match status" value="1"/>
</dbReference>
<dbReference type="RefSeq" id="WP_055146486.1">
    <property type="nucleotide sequence ID" value="NZ_BLYL01000004.1"/>
</dbReference>
<sequence length="408" mass="46821">MALENSKETSNEITIEEIQELDKDSYLIVDIRDEVEISHGAIPGAMAVQTDRLMPENLAETASEIFPVEKYMPGDNSKGKKLIICCTHGTNSIPLAERLTELGYDAVSLKGGYISWLLYTMGKQEQTDICADVEKSLRKKFHKKIWCNFTKAINRYELVKEGDRIAVCISGGKDSFLMAKCFQELKRHNKFPFELKFIVMDPGYSPANRKVIEDNARMLNIPIQIFESDIFDSVYNVEKSPCYLCARMRRGHLYSYAKELGCNKIALGHHYDDVIETILMGMLYGAQMQTMMPKLHSTNFEGMELIRPLYMVREDDIKAWRDYNELHFIQCACKFTDTCTTCNNEETKSKRQEIKQLIATLKKTNPFVEGNIFKSVENVNIDTLIEYKQGGVRHSFLDTYDEKSGKTE</sequence>
<dbReference type="CDD" id="cd00158">
    <property type="entry name" value="RHOD"/>
    <property type="match status" value="1"/>
</dbReference>
<comment type="caution">
    <text evidence="2">The sequence shown here is derived from an EMBL/GenBank/DDBJ whole genome shotgun (WGS) entry which is preliminary data.</text>
</comment>
<dbReference type="PANTHER" id="PTHR43686">
    <property type="entry name" value="SULFURTRANSFERASE-RELATED"/>
    <property type="match status" value="1"/>
</dbReference>
<name>A0AAI9NXR5_9FIRM</name>
<dbReference type="InterPro" id="IPR036873">
    <property type="entry name" value="Rhodanese-like_dom_sf"/>
</dbReference>
<gene>
    <name evidence="2" type="ORF">COEU31_09340</name>
</gene>
<dbReference type="PROSITE" id="PS50206">
    <property type="entry name" value="RHODANESE_3"/>
    <property type="match status" value="1"/>
</dbReference>
<evidence type="ECO:0000313" key="3">
    <source>
        <dbReference type="Proteomes" id="UP000660047"/>
    </source>
</evidence>
<protein>
    <recommendedName>
        <fullName evidence="1">Rhodanese domain-containing protein</fullName>
    </recommendedName>
</protein>
<dbReference type="InterPro" id="IPR001763">
    <property type="entry name" value="Rhodanese-like_dom"/>
</dbReference>
<organism evidence="2 3">
    <name type="scientific">Coprococcus eutactus</name>
    <dbReference type="NCBI Taxonomy" id="33043"/>
    <lineage>
        <taxon>Bacteria</taxon>
        <taxon>Bacillati</taxon>
        <taxon>Bacillota</taxon>
        <taxon>Clostridia</taxon>
        <taxon>Lachnospirales</taxon>
        <taxon>Lachnospiraceae</taxon>
        <taxon>Coprococcus</taxon>
    </lineage>
</organism>
<dbReference type="CDD" id="cd24138">
    <property type="entry name" value="TtcA-like"/>
    <property type="match status" value="1"/>
</dbReference>
<feature type="domain" description="Rhodanese" evidence="1">
    <location>
        <begin position="22"/>
        <end position="125"/>
    </location>
</feature>
<dbReference type="Pfam" id="PF01171">
    <property type="entry name" value="ATP_bind_3"/>
    <property type="match status" value="1"/>
</dbReference>
<dbReference type="Pfam" id="PF00581">
    <property type="entry name" value="Rhodanese"/>
    <property type="match status" value="1"/>
</dbReference>
<dbReference type="InterPro" id="IPR014729">
    <property type="entry name" value="Rossmann-like_a/b/a_fold"/>
</dbReference>
<reference evidence="2" key="1">
    <citation type="submission" date="2020-06" db="EMBL/GenBank/DDBJ databases">
        <title>Characterization of fructooligosaccharide metabolism and fructooligosaccharide-degrading enzymes in human commensal butyrate producers.</title>
        <authorList>
            <person name="Tanno H."/>
            <person name="Fujii T."/>
            <person name="Hirano K."/>
            <person name="Maeno S."/>
            <person name="Tonozuka T."/>
            <person name="Sakamoto M."/>
            <person name="Ohkuma M."/>
            <person name="Tochio T."/>
            <person name="Endo A."/>
        </authorList>
    </citation>
    <scope>NUCLEOTIDE SEQUENCE</scope>
    <source>
        <strain evidence="2">JCM 31265</strain>
    </source>
</reference>
<dbReference type="Proteomes" id="UP000660047">
    <property type="component" value="Unassembled WGS sequence"/>
</dbReference>
<dbReference type="AlphaFoldDB" id="A0AAI9NXR5"/>
<accession>A0AAI9NXR5</accession>
<dbReference type="PANTHER" id="PTHR43686:SF1">
    <property type="entry name" value="AMINOTRAN_5 DOMAIN-CONTAINING PROTEIN"/>
    <property type="match status" value="1"/>
</dbReference>